<dbReference type="GO" id="GO:0005525">
    <property type="term" value="F:GTP binding"/>
    <property type="evidence" value="ECO:0007669"/>
    <property type="project" value="UniProtKB-KW"/>
</dbReference>
<reference evidence="7" key="1">
    <citation type="submission" date="2025-08" db="UniProtKB">
        <authorList>
            <consortium name="RefSeq"/>
        </authorList>
    </citation>
    <scope>IDENTIFICATION</scope>
    <source>
        <tissue evidence="7">Tentacle</tissue>
    </source>
</reference>
<dbReference type="RefSeq" id="XP_031568850.1">
    <property type="nucleotide sequence ID" value="XM_031712990.1"/>
</dbReference>
<dbReference type="InParanoid" id="A0A6P8IR22"/>
<evidence type="ECO:0000313" key="7">
    <source>
        <dbReference type="RefSeq" id="XP_031568850.1"/>
    </source>
</evidence>
<keyword evidence="1 3" id="KW-0547">Nucleotide-binding</keyword>
<feature type="binding site" evidence="3">
    <location>
        <begin position="66"/>
        <end position="73"/>
    </location>
    <ligand>
        <name>GTP</name>
        <dbReference type="ChEBI" id="CHEBI:37565"/>
    </ligand>
</feature>
<evidence type="ECO:0000256" key="2">
    <source>
        <dbReference type="ARBA" id="ARBA00023134"/>
    </source>
</evidence>
<dbReference type="SMART" id="SM00177">
    <property type="entry name" value="ARF"/>
    <property type="match status" value="1"/>
</dbReference>
<dbReference type="Pfam" id="PF00025">
    <property type="entry name" value="Arf"/>
    <property type="match status" value="1"/>
</dbReference>
<feature type="binding site" evidence="4">
    <location>
        <position position="73"/>
    </location>
    <ligand>
        <name>Mg(2+)</name>
        <dbReference type="ChEBI" id="CHEBI:18420"/>
    </ligand>
</feature>
<evidence type="ECO:0000256" key="4">
    <source>
        <dbReference type="PIRSR" id="PIRSR606689-2"/>
    </source>
</evidence>
<dbReference type="Proteomes" id="UP000515163">
    <property type="component" value="Unplaced"/>
</dbReference>
<proteinExistence type="inferred from homology"/>
<protein>
    <submittedName>
        <fullName evidence="7">ADP-ribosylation factor-like protein 3</fullName>
    </submittedName>
</protein>
<feature type="binding site" evidence="4">
    <location>
        <position position="93"/>
    </location>
    <ligand>
        <name>Mg(2+)</name>
        <dbReference type="ChEBI" id="CHEBI:18420"/>
    </ligand>
</feature>
<dbReference type="InterPro" id="IPR053254">
    <property type="entry name" value="Arf-like_GTPase"/>
</dbReference>
<evidence type="ECO:0000256" key="1">
    <source>
        <dbReference type="ARBA" id="ARBA00022741"/>
    </source>
</evidence>
<evidence type="ECO:0000256" key="5">
    <source>
        <dbReference type="RuleBase" id="RU003925"/>
    </source>
</evidence>
<name>A0A6P8IR22_ACTTE</name>
<dbReference type="PRINTS" id="PR00328">
    <property type="entry name" value="SAR1GTPBP"/>
</dbReference>
<sequence length="229" mass="24722">MGLSNWFKDLGMAGKAAVVVASGVALTASAYGIYSLYNSTTEPKVTKSDESDEEESIPEKRILVLGLDDAGKSVFLAALAQPDSTTRASTQPTEGFNVVCLTTDGLNLNIWEIGGSQKYRDYWPNFIEDCSLLVYIVDASNPSRFEESNKVLHGLLSEPKLYGVPVLLVTSKNDLSQARSLTEVTSVVQLQEVTKKSGSKWSTVSVQVNSNGETDGFIEAKAKILGLCK</sequence>
<dbReference type="PANTHER" id="PTHR46724">
    <property type="entry name" value="ADP-RIBOSYLATION FACTOR-LIKE PROTEIN 9-RELATED"/>
    <property type="match status" value="1"/>
</dbReference>
<dbReference type="GO" id="GO:0003924">
    <property type="term" value="F:GTPase activity"/>
    <property type="evidence" value="ECO:0007669"/>
    <property type="project" value="InterPro"/>
</dbReference>
<gene>
    <name evidence="7" type="primary">LOC116303450</name>
</gene>
<dbReference type="InterPro" id="IPR027417">
    <property type="entry name" value="P-loop_NTPase"/>
</dbReference>
<dbReference type="NCBIfam" id="TIGR00231">
    <property type="entry name" value="small_GTP"/>
    <property type="match status" value="1"/>
</dbReference>
<dbReference type="InterPro" id="IPR005225">
    <property type="entry name" value="Small_GTP-bd"/>
</dbReference>
<organism evidence="6 7">
    <name type="scientific">Actinia tenebrosa</name>
    <name type="common">Australian red waratah sea anemone</name>
    <dbReference type="NCBI Taxonomy" id="6105"/>
    <lineage>
        <taxon>Eukaryota</taxon>
        <taxon>Metazoa</taxon>
        <taxon>Cnidaria</taxon>
        <taxon>Anthozoa</taxon>
        <taxon>Hexacorallia</taxon>
        <taxon>Actiniaria</taxon>
        <taxon>Actiniidae</taxon>
        <taxon>Actinia</taxon>
    </lineage>
</organism>
<evidence type="ECO:0000256" key="3">
    <source>
        <dbReference type="PIRSR" id="PIRSR606689-1"/>
    </source>
</evidence>
<keyword evidence="4" id="KW-0460">Magnesium</keyword>
<dbReference type="SUPFAM" id="SSF52540">
    <property type="entry name" value="P-loop containing nucleoside triphosphate hydrolases"/>
    <property type="match status" value="1"/>
</dbReference>
<accession>A0A6P8IR22</accession>
<keyword evidence="4" id="KW-0479">Metal-binding</keyword>
<comment type="similarity">
    <text evidence="5">Belongs to the small GTPase superfamily. Arf family.</text>
</comment>
<dbReference type="OrthoDB" id="25466at2759"/>
<dbReference type="KEGG" id="aten:116303450"/>
<keyword evidence="2 3" id="KW-0342">GTP-binding</keyword>
<keyword evidence="6" id="KW-1185">Reference proteome</keyword>
<dbReference type="GO" id="GO:0046872">
    <property type="term" value="F:metal ion binding"/>
    <property type="evidence" value="ECO:0007669"/>
    <property type="project" value="UniProtKB-KW"/>
</dbReference>
<dbReference type="AlphaFoldDB" id="A0A6P8IR22"/>
<dbReference type="PROSITE" id="PS51417">
    <property type="entry name" value="ARF"/>
    <property type="match status" value="1"/>
</dbReference>
<feature type="binding site" evidence="3">
    <location>
        <position position="115"/>
    </location>
    <ligand>
        <name>GTP</name>
        <dbReference type="ChEBI" id="CHEBI:37565"/>
    </ligand>
</feature>
<dbReference type="Gene3D" id="3.40.50.300">
    <property type="entry name" value="P-loop containing nucleotide triphosphate hydrolases"/>
    <property type="match status" value="1"/>
</dbReference>
<dbReference type="GeneID" id="116303450"/>
<dbReference type="InterPro" id="IPR006689">
    <property type="entry name" value="Small_GTPase_ARF/SAR"/>
</dbReference>
<dbReference type="SMART" id="SM00178">
    <property type="entry name" value="SAR"/>
    <property type="match status" value="1"/>
</dbReference>
<evidence type="ECO:0000313" key="6">
    <source>
        <dbReference type="Proteomes" id="UP000515163"/>
    </source>
</evidence>